<reference evidence="2 3" key="1">
    <citation type="submission" date="2019-04" db="EMBL/GenBank/DDBJ databases">
        <title>Sphingomonas psychrotolerans sp. nov., isolated from soil in the Tianshan Mountains, Xinjiang, China.</title>
        <authorList>
            <person name="Luo Y."/>
            <person name="Sheng H."/>
        </authorList>
    </citation>
    <scope>NUCLEOTIDE SEQUENCE [LARGE SCALE GENOMIC DNA]</scope>
    <source>
        <strain evidence="2 3">KIS18-15</strain>
    </source>
</reference>
<feature type="signal peptide" evidence="1">
    <location>
        <begin position="1"/>
        <end position="22"/>
    </location>
</feature>
<comment type="caution">
    <text evidence="2">The sequence shown here is derived from an EMBL/GenBank/DDBJ whole genome shotgun (WGS) entry which is preliminary data.</text>
</comment>
<dbReference type="EMBL" id="SRXU01000007">
    <property type="protein sequence ID" value="TGX40057.1"/>
    <property type="molecule type" value="Genomic_DNA"/>
</dbReference>
<evidence type="ECO:0000313" key="3">
    <source>
        <dbReference type="Proteomes" id="UP000309848"/>
    </source>
</evidence>
<name>A0A4S1WEN0_9SPHN</name>
<dbReference type="Proteomes" id="UP000309848">
    <property type="component" value="Unassembled WGS sequence"/>
</dbReference>
<evidence type="ECO:0000256" key="1">
    <source>
        <dbReference type="SAM" id="SignalP"/>
    </source>
</evidence>
<evidence type="ECO:0000313" key="2">
    <source>
        <dbReference type="EMBL" id="TGX40057.1"/>
    </source>
</evidence>
<gene>
    <name evidence="2" type="ORF">E5A74_15915</name>
</gene>
<sequence length="119" mass="12882">MNLSRVAIACAAPILLSFSVSSAPAFAQASTPTAFERAMLAELDDATRADVERRATAGNTVKGVIGTILMNNYYKAGARRPGHPVTVVAIDFSLGAVVFQRAPNVFELRRFDPRTLRMR</sequence>
<dbReference type="OrthoDB" id="7282716at2"/>
<organism evidence="2 3">
    <name type="scientific">Sphingomonas naasensis</name>
    <dbReference type="NCBI Taxonomy" id="1344951"/>
    <lineage>
        <taxon>Bacteria</taxon>
        <taxon>Pseudomonadati</taxon>
        <taxon>Pseudomonadota</taxon>
        <taxon>Alphaproteobacteria</taxon>
        <taxon>Sphingomonadales</taxon>
        <taxon>Sphingomonadaceae</taxon>
        <taxon>Sphingomonas</taxon>
    </lineage>
</organism>
<protein>
    <submittedName>
        <fullName evidence="2">Uncharacterized protein</fullName>
    </submittedName>
</protein>
<feature type="chain" id="PRO_5020294159" evidence="1">
    <location>
        <begin position="23"/>
        <end position="119"/>
    </location>
</feature>
<dbReference type="RefSeq" id="WP_135986612.1">
    <property type="nucleotide sequence ID" value="NZ_JAASQM010000001.1"/>
</dbReference>
<dbReference type="AlphaFoldDB" id="A0A4S1WEN0"/>
<keyword evidence="3" id="KW-1185">Reference proteome</keyword>
<accession>A0A4S1WEN0</accession>
<proteinExistence type="predicted"/>
<keyword evidence="1" id="KW-0732">Signal</keyword>